<dbReference type="Pfam" id="PF13639">
    <property type="entry name" value="zf-RING_2"/>
    <property type="match status" value="1"/>
</dbReference>
<protein>
    <recommendedName>
        <fullName evidence="3">RING-type E3 ubiquitin transferase</fullName>
        <ecNumber evidence="3">2.3.2.27</ecNumber>
    </recommendedName>
</protein>
<feature type="transmembrane region" description="Helical" evidence="14">
    <location>
        <begin position="232"/>
        <end position="252"/>
    </location>
</feature>
<dbReference type="InterPro" id="IPR013083">
    <property type="entry name" value="Znf_RING/FYVE/PHD"/>
</dbReference>
<name>A0A0D3BQ67_BRAOL</name>
<evidence type="ECO:0000256" key="3">
    <source>
        <dbReference type="ARBA" id="ARBA00012483"/>
    </source>
</evidence>
<evidence type="ECO:0000313" key="17">
    <source>
        <dbReference type="Proteomes" id="UP000032141"/>
    </source>
</evidence>
<keyword evidence="4" id="KW-0808">Transferase</keyword>
<evidence type="ECO:0000313" key="16">
    <source>
        <dbReference type="EnsemblPlants" id="Bo4g024950.1"/>
    </source>
</evidence>
<feature type="domain" description="RING-type" evidence="15">
    <location>
        <begin position="311"/>
        <end position="352"/>
    </location>
</feature>
<feature type="transmembrane region" description="Helical" evidence="14">
    <location>
        <begin position="180"/>
        <end position="196"/>
    </location>
</feature>
<dbReference type="KEGG" id="boe:106337387"/>
<dbReference type="Gene3D" id="3.30.40.10">
    <property type="entry name" value="Zinc/RING finger domain, C3HC4 (zinc finger)"/>
    <property type="match status" value="1"/>
</dbReference>
<dbReference type="PANTHER" id="PTHR45977:SF38">
    <property type="entry name" value="RING-TYPE DOMAIN-CONTAINING PROTEIN"/>
    <property type="match status" value="1"/>
</dbReference>
<dbReference type="AlphaFoldDB" id="A0A0D3BQ67"/>
<dbReference type="PROSITE" id="PS50089">
    <property type="entry name" value="ZF_RING_2"/>
    <property type="match status" value="1"/>
</dbReference>
<evidence type="ECO:0000256" key="1">
    <source>
        <dbReference type="ARBA" id="ARBA00000900"/>
    </source>
</evidence>
<evidence type="ECO:0000256" key="14">
    <source>
        <dbReference type="SAM" id="Phobius"/>
    </source>
</evidence>
<dbReference type="GO" id="GO:0008270">
    <property type="term" value="F:zinc ion binding"/>
    <property type="evidence" value="ECO:0007669"/>
    <property type="project" value="UniProtKB-KW"/>
</dbReference>
<dbReference type="Proteomes" id="UP000032141">
    <property type="component" value="Chromosome C4"/>
</dbReference>
<evidence type="ECO:0000256" key="5">
    <source>
        <dbReference type="ARBA" id="ARBA00022692"/>
    </source>
</evidence>
<dbReference type="eggNOG" id="KOG0800">
    <property type="taxonomic scope" value="Eukaryota"/>
</dbReference>
<keyword evidence="17" id="KW-1185">Reference proteome</keyword>
<dbReference type="GO" id="GO:0006511">
    <property type="term" value="P:ubiquitin-dependent protein catabolic process"/>
    <property type="evidence" value="ECO:0007669"/>
    <property type="project" value="TreeGrafter"/>
</dbReference>
<dbReference type="HOGENOM" id="CLU_038211_0_1_1"/>
<keyword evidence="11 14" id="KW-0472">Membrane</keyword>
<dbReference type="OMA" id="IHERPSN"/>
<keyword evidence="9" id="KW-0862">Zinc</keyword>
<comment type="subcellular location">
    <subcellularLocation>
        <location evidence="2">Membrane</location>
        <topology evidence="2">Multi-pass membrane protein</topology>
    </subcellularLocation>
</comment>
<evidence type="ECO:0000256" key="8">
    <source>
        <dbReference type="ARBA" id="ARBA00022786"/>
    </source>
</evidence>
<evidence type="ECO:0000256" key="4">
    <source>
        <dbReference type="ARBA" id="ARBA00022679"/>
    </source>
</evidence>
<feature type="region of interest" description="Disordered" evidence="13">
    <location>
        <begin position="1"/>
        <end position="35"/>
    </location>
</feature>
<dbReference type="GO" id="GO:0016020">
    <property type="term" value="C:membrane"/>
    <property type="evidence" value="ECO:0007669"/>
    <property type="project" value="UniProtKB-SubCell"/>
</dbReference>
<keyword evidence="8" id="KW-0833">Ubl conjugation pathway</keyword>
<dbReference type="STRING" id="109376.A0A0D3BQ67"/>
<dbReference type="SMART" id="SM00184">
    <property type="entry name" value="RING"/>
    <property type="match status" value="1"/>
</dbReference>
<proteinExistence type="predicted"/>
<dbReference type="GeneID" id="106337387"/>
<dbReference type="Gramene" id="Bo4g024950.1">
    <property type="protein sequence ID" value="Bo4g024950.1"/>
    <property type="gene ID" value="Bo4g024950"/>
</dbReference>
<feature type="compositionally biased region" description="Low complexity" evidence="13">
    <location>
        <begin position="8"/>
        <end position="22"/>
    </location>
</feature>
<reference evidence="16 17" key="1">
    <citation type="journal article" date="2014" name="Genome Biol.">
        <title>Transcriptome and methylome profiling reveals relics of genome dominance in the mesopolyploid Brassica oleracea.</title>
        <authorList>
            <person name="Parkin I.A."/>
            <person name="Koh C."/>
            <person name="Tang H."/>
            <person name="Robinson S.J."/>
            <person name="Kagale S."/>
            <person name="Clarke W.E."/>
            <person name="Town C.D."/>
            <person name="Nixon J."/>
            <person name="Krishnakumar V."/>
            <person name="Bidwell S.L."/>
            <person name="Denoeud F."/>
            <person name="Belcram H."/>
            <person name="Links M.G."/>
            <person name="Just J."/>
            <person name="Clarke C."/>
            <person name="Bender T."/>
            <person name="Huebert T."/>
            <person name="Mason A.S."/>
            <person name="Pires J.C."/>
            <person name="Barker G."/>
            <person name="Moore J."/>
            <person name="Walley P.G."/>
            <person name="Manoli S."/>
            <person name="Batley J."/>
            <person name="Edwards D."/>
            <person name="Nelson M.N."/>
            <person name="Wang X."/>
            <person name="Paterson A.H."/>
            <person name="King G."/>
            <person name="Bancroft I."/>
            <person name="Chalhoub B."/>
            <person name="Sharpe A.G."/>
        </authorList>
    </citation>
    <scope>NUCLEOTIDE SEQUENCE</scope>
    <source>
        <strain evidence="16 17">cv. TO1000</strain>
    </source>
</reference>
<feature type="transmembrane region" description="Helical" evidence="14">
    <location>
        <begin position="113"/>
        <end position="133"/>
    </location>
</feature>
<dbReference type="InterPro" id="IPR001841">
    <property type="entry name" value="Znf_RING"/>
</dbReference>
<keyword evidence="10 14" id="KW-1133">Transmembrane helix</keyword>
<dbReference type="PANTHER" id="PTHR45977">
    <property type="entry name" value="TARGET OF ERK KINASE MPK-1"/>
    <property type="match status" value="1"/>
</dbReference>
<dbReference type="RefSeq" id="XP_013631938.1">
    <property type="nucleotide sequence ID" value="XM_013776484.1"/>
</dbReference>
<evidence type="ECO:0000256" key="11">
    <source>
        <dbReference type="ARBA" id="ARBA00023136"/>
    </source>
</evidence>
<dbReference type="EnsemblPlants" id="Bo4g024950.1">
    <property type="protein sequence ID" value="Bo4g024950.1"/>
    <property type="gene ID" value="Bo4g024950"/>
</dbReference>
<dbReference type="GO" id="GO:0000325">
    <property type="term" value="C:plant-type vacuole"/>
    <property type="evidence" value="ECO:0007669"/>
    <property type="project" value="TreeGrafter"/>
</dbReference>
<feature type="transmembrane region" description="Helical" evidence="14">
    <location>
        <begin position="80"/>
        <end position="101"/>
    </location>
</feature>
<dbReference type="SUPFAM" id="SSF57850">
    <property type="entry name" value="RING/U-box"/>
    <property type="match status" value="1"/>
</dbReference>
<dbReference type="OrthoDB" id="8062037at2759"/>
<dbReference type="EC" id="2.3.2.27" evidence="3"/>
<evidence type="ECO:0000256" key="7">
    <source>
        <dbReference type="ARBA" id="ARBA00022771"/>
    </source>
</evidence>
<keyword evidence="6" id="KW-0479">Metal-binding</keyword>
<keyword evidence="5 14" id="KW-0812">Transmembrane</keyword>
<evidence type="ECO:0000256" key="12">
    <source>
        <dbReference type="PROSITE-ProRule" id="PRU00175"/>
    </source>
</evidence>
<accession>A0A0D3BQ67</accession>
<dbReference type="GO" id="GO:0016567">
    <property type="term" value="P:protein ubiquitination"/>
    <property type="evidence" value="ECO:0007669"/>
    <property type="project" value="TreeGrafter"/>
</dbReference>
<evidence type="ECO:0000256" key="2">
    <source>
        <dbReference type="ARBA" id="ARBA00004141"/>
    </source>
</evidence>
<sequence length="367" mass="40823">MYPPPIPTSSSSSPATDDVSSPLLNRSRRVSQPLRGAASRLLRRASSRRMMLGESSVRVRETAAEQIEERQSEWAHSKPVIVLDVLWNLAFVFVTVGVVWFSSGEDPGVPLRFWIVGYNLQCLIHVACVVAEYRRRRGYDQSNRDLDSGLISVQGSSDDYGSAEIESGTSVAKHIESTNAIFSFVWWIIGFYWVTADAEELAQSSPQLYWLCVAFLAFDVIFVVLCVAVACLVGIAVCCCLPCIIAVLYALADREGASDEEIERLPKFKFLTLKNSEKVNGEVRETHGGIMTQLGVDSPSERVLSSDEAECCICLCDYEDGTELRELSCRHHFHEACIDKWLRINATCPLCKFNILKTGEQSCNDAV</sequence>
<evidence type="ECO:0000259" key="15">
    <source>
        <dbReference type="PROSITE" id="PS50089"/>
    </source>
</evidence>
<evidence type="ECO:0000256" key="6">
    <source>
        <dbReference type="ARBA" id="ARBA00022723"/>
    </source>
</evidence>
<keyword evidence="7 12" id="KW-0863">Zinc-finger</keyword>
<evidence type="ECO:0000256" key="10">
    <source>
        <dbReference type="ARBA" id="ARBA00022989"/>
    </source>
</evidence>
<comment type="catalytic activity">
    <reaction evidence="1">
        <text>S-ubiquitinyl-[E2 ubiquitin-conjugating enzyme]-L-cysteine + [acceptor protein]-L-lysine = [E2 ubiquitin-conjugating enzyme]-L-cysteine + N(6)-ubiquitinyl-[acceptor protein]-L-lysine.</text>
        <dbReference type="EC" id="2.3.2.27"/>
    </reaction>
</comment>
<dbReference type="GO" id="GO:0061630">
    <property type="term" value="F:ubiquitin protein ligase activity"/>
    <property type="evidence" value="ECO:0007669"/>
    <property type="project" value="UniProtKB-EC"/>
</dbReference>
<organism evidence="16 17">
    <name type="scientific">Brassica oleracea var. oleracea</name>
    <dbReference type="NCBI Taxonomy" id="109376"/>
    <lineage>
        <taxon>Eukaryota</taxon>
        <taxon>Viridiplantae</taxon>
        <taxon>Streptophyta</taxon>
        <taxon>Embryophyta</taxon>
        <taxon>Tracheophyta</taxon>
        <taxon>Spermatophyta</taxon>
        <taxon>Magnoliopsida</taxon>
        <taxon>eudicotyledons</taxon>
        <taxon>Gunneridae</taxon>
        <taxon>Pentapetalae</taxon>
        <taxon>rosids</taxon>
        <taxon>malvids</taxon>
        <taxon>Brassicales</taxon>
        <taxon>Brassicaceae</taxon>
        <taxon>Brassiceae</taxon>
        <taxon>Brassica</taxon>
    </lineage>
</organism>
<feature type="transmembrane region" description="Helical" evidence="14">
    <location>
        <begin position="208"/>
        <end position="227"/>
    </location>
</feature>
<evidence type="ECO:0000256" key="13">
    <source>
        <dbReference type="SAM" id="MobiDB-lite"/>
    </source>
</evidence>
<evidence type="ECO:0000256" key="9">
    <source>
        <dbReference type="ARBA" id="ARBA00022833"/>
    </source>
</evidence>
<reference evidence="16" key="2">
    <citation type="submission" date="2015-03" db="UniProtKB">
        <authorList>
            <consortium name="EnsemblPlants"/>
        </authorList>
    </citation>
    <scope>IDENTIFICATION</scope>
</reference>